<evidence type="ECO:0000259" key="12">
    <source>
        <dbReference type="Pfam" id="PF13880"/>
    </source>
</evidence>
<evidence type="ECO:0000256" key="6">
    <source>
        <dbReference type="ARBA" id="ARBA00022833"/>
    </source>
</evidence>
<keyword evidence="6" id="KW-0862">Zinc</keyword>
<dbReference type="PANTHER" id="PTHR45884:SF2">
    <property type="entry name" value="N-ACETYLTRANSFERASE ECO"/>
    <property type="match status" value="1"/>
</dbReference>
<feature type="region of interest" description="Disordered" evidence="10">
    <location>
        <begin position="137"/>
        <end position="175"/>
    </location>
</feature>
<dbReference type="Pfam" id="PF13880">
    <property type="entry name" value="Acetyltransf_13"/>
    <property type="match status" value="1"/>
</dbReference>
<evidence type="ECO:0000256" key="1">
    <source>
        <dbReference type="ARBA" id="ARBA00004123"/>
    </source>
</evidence>
<keyword evidence="3" id="KW-0808">Transferase</keyword>
<comment type="caution">
    <text evidence="13">The sequence shown here is derived from an EMBL/GenBank/DDBJ whole genome shotgun (WGS) entry which is preliminary data.</text>
</comment>
<keyword evidence="5" id="KW-0863">Zinc-finger</keyword>
<dbReference type="GO" id="GO:0005634">
    <property type="term" value="C:nucleus"/>
    <property type="evidence" value="ECO:0007669"/>
    <property type="project" value="UniProtKB-SubCell"/>
</dbReference>
<evidence type="ECO:0000259" key="11">
    <source>
        <dbReference type="Pfam" id="PF13878"/>
    </source>
</evidence>
<evidence type="ECO:0000313" key="13">
    <source>
        <dbReference type="EMBL" id="KAG7171903.1"/>
    </source>
</evidence>
<feature type="domain" description="N-acetyltransferase ESCO zinc-finger" evidence="11">
    <location>
        <begin position="436"/>
        <end position="458"/>
    </location>
</feature>
<evidence type="ECO:0000256" key="9">
    <source>
        <dbReference type="ARBA" id="ARBA00023315"/>
    </source>
</evidence>
<feature type="compositionally biased region" description="Low complexity" evidence="10">
    <location>
        <begin position="379"/>
        <end position="393"/>
    </location>
</feature>
<keyword evidence="14" id="KW-1185">Reference proteome</keyword>
<dbReference type="GO" id="GO:0008270">
    <property type="term" value="F:zinc ion binding"/>
    <property type="evidence" value="ECO:0007669"/>
    <property type="project" value="UniProtKB-KW"/>
</dbReference>
<dbReference type="GO" id="GO:0061733">
    <property type="term" value="F:protein-lysine-acetyltransferase activity"/>
    <property type="evidence" value="ECO:0007669"/>
    <property type="project" value="TreeGrafter"/>
</dbReference>
<proteinExistence type="inferred from homology"/>
<dbReference type="GO" id="GO:0000785">
    <property type="term" value="C:chromatin"/>
    <property type="evidence" value="ECO:0007669"/>
    <property type="project" value="TreeGrafter"/>
</dbReference>
<dbReference type="InterPro" id="IPR028009">
    <property type="entry name" value="ESCO_Acetyltransf_dom"/>
</dbReference>
<gene>
    <name evidence="13" type="primary">esco2-L</name>
    <name evidence="13" type="ORF">Hamer_G000839</name>
</gene>
<dbReference type="Proteomes" id="UP000747542">
    <property type="component" value="Unassembled WGS sequence"/>
</dbReference>
<dbReference type="SUPFAM" id="SSF55729">
    <property type="entry name" value="Acyl-CoA N-acyltransferases (Nat)"/>
    <property type="match status" value="1"/>
</dbReference>
<name>A0A8J5TF75_HOMAM</name>
<keyword evidence="8" id="KW-0131">Cell cycle</keyword>
<feature type="compositionally biased region" description="Polar residues" evidence="10">
    <location>
        <begin position="249"/>
        <end position="260"/>
    </location>
</feature>
<feature type="compositionally biased region" description="Polar residues" evidence="10">
    <location>
        <begin position="141"/>
        <end position="153"/>
    </location>
</feature>
<evidence type="ECO:0000256" key="4">
    <source>
        <dbReference type="ARBA" id="ARBA00022723"/>
    </source>
</evidence>
<dbReference type="InterPro" id="IPR016181">
    <property type="entry name" value="Acyl_CoA_acyltransferase"/>
</dbReference>
<feature type="domain" description="N-acetyltransferase ESCO acetyl-transferase" evidence="12">
    <location>
        <begin position="564"/>
        <end position="631"/>
    </location>
</feature>
<protein>
    <submittedName>
        <fullName evidence="13">N-acetyltransferase ESCO2-like</fullName>
    </submittedName>
</protein>
<evidence type="ECO:0000256" key="3">
    <source>
        <dbReference type="ARBA" id="ARBA00022679"/>
    </source>
</evidence>
<evidence type="ECO:0000256" key="10">
    <source>
        <dbReference type="SAM" id="MobiDB-lite"/>
    </source>
</evidence>
<evidence type="ECO:0000256" key="7">
    <source>
        <dbReference type="ARBA" id="ARBA00023242"/>
    </source>
</evidence>
<feature type="compositionally biased region" description="Basic residues" evidence="10">
    <location>
        <begin position="235"/>
        <end position="245"/>
    </location>
</feature>
<feature type="region of interest" description="Disordered" evidence="10">
    <location>
        <begin position="211"/>
        <end position="265"/>
    </location>
</feature>
<evidence type="ECO:0000256" key="2">
    <source>
        <dbReference type="ARBA" id="ARBA00005816"/>
    </source>
</evidence>
<feature type="compositionally biased region" description="Basic residues" evidence="10">
    <location>
        <begin position="297"/>
        <end position="314"/>
    </location>
</feature>
<dbReference type="InterPro" id="IPR028005">
    <property type="entry name" value="AcTrfase_ESCO_Znf_dom"/>
</dbReference>
<organism evidence="13 14">
    <name type="scientific">Homarus americanus</name>
    <name type="common">American lobster</name>
    <dbReference type="NCBI Taxonomy" id="6706"/>
    <lineage>
        <taxon>Eukaryota</taxon>
        <taxon>Metazoa</taxon>
        <taxon>Ecdysozoa</taxon>
        <taxon>Arthropoda</taxon>
        <taxon>Crustacea</taxon>
        <taxon>Multicrustacea</taxon>
        <taxon>Malacostraca</taxon>
        <taxon>Eumalacostraca</taxon>
        <taxon>Eucarida</taxon>
        <taxon>Decapoda</taxon>
        <taxon>Pleocyemata</taxon>
        <taxon>Astacidea</taxon>
        <taxon>Nephropoidea</taxon>
        <taxon>Nephropidae</taxon>
        <taxon>Homarus</taxon>
    </lineage>
</organism>
<evidence type="ECO:0000256" key="5">
    <source>
        <dbReference type="ARBA" id="ARBA00022771"/>
    </source>
</evidence>
<feature type="region of interest" description="Disordered" evidence="10">
    <location>
        <begin position="283"/>
        <end position="395"/>
    </location>
</feature>
<dbReference type="EMBL" id="JAHLQT010011632">
    <property type="protein sequence ID" value="KAG7171903.1"/>
    <property type="molecule type" value="Genomic_DNA"/>
</dbReference>
<accession>A0A8J5TF75</accession>
<sequence>MAPMIPDCGVLSTPRRYSPLKLCEGGLQAAPHLASLTHRSPKHANFASATPPRPSEITGVTLSSGFNFGFYKSPKSTVVPYHKAEPLPVCKKIKRPRDGINKGVGHSIKKPKLKPREKIKKRASVKTVVKRLKEGRYTPCLPSNRSPLKTPTPGQKKKRRVLSSPGMTFLDSPQREGAFIKKNVGRLEDQLEQYFEPPNKSQSIKEALSLPSVQANPRPLPTRVPSSPSPGKQRDQRKKSPKKCKIVTGSKNGLNVSSESVGEELQDMESILKDWDEVEAATENFTSDEKLGGGLRRSPRKHKSESPHKPKKKQGNTGSPRKSPRKLGQTEFPSENIEKTSPAKKLVRHESSVSSPRRSPRKLQNTVPLPMKNQKDMNSVSSPKSPSLQSSLKTDSQETKFFSIFDPKRRLTDQKHPKKIEHRPNRHTFVNTDDSQMMIDAGQKKFGAQQCSVCELVYEGWKHEKVVRIMGTLDERVIMVSSEDPVHYWRKVEEIRQIVDTELGFSENCIRTKENTKVFFYILKQRIVGCLIAERISKAYKVIPQKSSTPNKGRLVCRSNTPTKVWTGISRLWVLQSERGKGIASTLVNSMRANMMKNYILNIDEIAFSDPTESGLGFAEKYTGKPDFLVYSQELL</sequence>
<reference evidence="13" key="1">
    <citation type="journal article" date="2021" name="Sci. Adv.">
        <title>The American lobster genome reveals insights on longevity, neural, and immune adaptations.</title>
        <authorList>
            <person name="Polinski J.M."/>
            <person name="Zimin A.V."/>
            <person name="Clark K.F."/>
            <person name="Kohn A.B."/>
            <person name="Sadowski N."/>
            <person name="Timp W."/>
            <person name="Ptitsyn A."/>
            <person name="Khanna P."/>
            <person name="Romanova D.Y."/>
            <person name="Williams P."/>
            <person name="Greenwood S.J."/>
            <person name="Moroz L.L."/>
            <person name="Walt D.R."/>
            <person name="Bodnar A.G."/>
        </authorList>
    </citation>
    <scope>NUCLEOTIDE SEQUENCE</scope>
    <source>
        <strain evidence="13">GMGI-L3</strain>
    </source>
</reference>
<dbReference type="GO" id="GO:0007064">
    <property type="term" value="P:mitotic sister chromatid cohesion"/>
    <property type="evidence" value="ECO:0007669"/>
    <property type="project" value="TreeGrafter"/>
</dbReference>
<comment type="similarity">
    <text evidence="2">Belongs to the acetyltransferase family. ECO subfamily.</text>
</comment>
<evidence type="ECO:0000313" key="14">
    <source>
        <dbReference type="Proteomes" id="UP000747542"/>
    </source>
</evidence>
<dbReference type="PANTHER" id="PTHR45884">
    <property type="entry name" value="N-ACETYLTRANSFERASE ECO"/>
    <property type="match status" value="1"/>
</dbReference>
<keyword evidence="7" id="KW-0539">Nucleus</keyword>
<dbReference type="AlphaFoldDB" id="A0A8J5TF75"/>
<keyword evidence="9" id="KW-0012">Acyltransferase</keyword>
<comment type="subcellular location">
    <subcellularLocation>
        <location evidence="1">Nucleus</location>
    </subcellularLocation>
</comment>
<keyword evidence="4" id="KW-0479">Metal-binding</keyword>
<dbReference type="Pfam" id="PF13878">
    <property type="entry name" value="zf-C2H2_3"/>
    <property type="match status" value="1"/>
</dbReference>
<evidence type="ECO:0000256" key="8">
    <source>
        <dbReference type="ARBA" id="ARBA00023306"/>
    </source>
</evidence>